<keyword evidence="3 6" id="KW-0479">Metal-binding</keyword>
<dbReference type="HAMAP" id="MF_00265">
    <property type="entry name" value="VapC_Nob1"/>
    <property type="match status" value="1"/>
</dbReference>
<evidence type="ECO:0000313" key="9">
    <source>
        <dbReference type="Proteomes" id="UP000583800"/>
    </source>
</evidence>
<dbReference type="InterPro" id="IPR029060">
    <property type="entry name" value="PIN-like_dom_sf"/>
</dbReference>
<evidence type="ECO:0000259" key="7">
    <source>
        <dbReference type="Pfam" id="PF01850"/>
    </source>
</evidence>
<comment type="caution">
    <text evidence="8">The sequence shown here is derived from an EMBL/GenBank/DDBJ whole genome shotgun (WGS) entry which is preliminary data.</text>
</comment>
<dbReference type="Proteomes" id="UP000583800">
    <property type="component" value="Unassembled WGS sequence"/>
</dbReference>
<accession>A0A7X0CBK5</accession>
<comment type="similarity">
    <text evidence="6">Belongs to the PINc/VapC protein family.</text>
</comment>
<dbReference type="AlphaFoldDB" id="A0A7X0CBK5"/>
<gene>
    <name evidence="6" type="primary">vapC</name>
    <name evidence="8" type="ORF">FHU36_008567</name>
</gene>
<evidence type="ECO:0000256" key="6">
    <source>
        <dbReference type="HAMAP-Rule" id="MF_00265"/>
    </source>
</evidence>
<name>A0A7X0CBK5_9ACTN</name>
<feature type="binding site" evidence="6">
    <location>
        <position position="5"/>
    </location>
    <ligand>
        <name>Mg(2+)</name>
        <dbReference type="ChEBI" id="CHEBI:18420"/>
    </ligand>
</feature>
<dbReference type="Gene3D" id="3.40.50.1010">
    <property type="entry name" value="5'-nuclease"/>
    <property type="match status" value="1"/>
</dbReference>
<reference evidence="8 9" key="1">
    <citation type="submission" date="2020-08" db="EMBL/GenBank/DDBJ databases">
        <title>Sequencing the genomes of 1000 actinobacteria strains.</title>
        <authorList>
            <person name="Klenk H.-P."/>
        </authorList>
    </citation>
    <scope>NUCLEOTIDE SEQUENCE [LARGE SCALE GENOMIC DNA]</scope>
    <source>
        <strain evidence="8 9">DSM 45913</strain>
    </source>
</reference>
<proteinExistence type="inferred from homology"/>
<organism evidence="8 9">
    <name type="scientific">Nonomuraea muscovyensis</name>
    <dbReference type="NCBI Taxonomy" id="1124761"/>
    <lineage>
        <taxon>Bacteria</taxon>
        <taxon>Bacillati</taxon>
        <taxon>Actinomycetota</taxon>
        <taxon>Actinomycetes</taxon>
        <taxon>Streptosporangiales</taxon>
        <taxon>Streptosporangiaceae</taxon>
        <taxon>Nonomuraea</taxon>
    </lineage>
</organism>
<dbReference type="RefSeq" id="WP_185089645.1">
    <property type="nucleotide sequence ID" value="NZ_JACHJB010000004.1"/>
</dbReference>
<dbReference type="InterPro" id="IPR002716">
    <property type="entry name" value="PIN_dom"/>
</dbReference>
<dbReference type="GO" id="GO:0000287">
    <property type="term" value="F:magnesium ion binding"/>
    <property type="evidence" value="ECO:0007669"/>
    <property type="project" value="UniProtKB-UniRule"/>
</dbReference>
<evidence type="ECO:0000256" key="1">
    <source>
        <dbReference type="ARBA" id="ARBA00022649"/>
    </source>
</evidence>
<evidence type="ECO:0000256" key="2">
    <source>
        <dbReference type="ARBA" id="ARBA00022722"/>
    </source>
</evidence>
<sequence>MLVLDTSGLLAAIAPDQPQHKEARRVLESERGPLLLSPFVLAEADYMILTRAGIHRELEFLRDIGDGGYELVSMSSHDVRWAADIVARYPAMKIGLTDASVALVAARHCTTRVLTLDHRHFRTMKPLWGDAFTVLPADGD</sequence>
<dbReference type="GO" id="GO:0090729">
    <property type="term" value="F:toxin activity"/>
    <property type="evidence" value="ECO:0007669"/>
    <property type="project" value="UniProtKB-KW"/>
</dbReference>
<protein>
    <recommendedName>
        <fullName evidence="6">Ribonuclease VapC</fullName>
        <shortName evidence="6">RNase VapC</shortName>
        <ecNumber evidence="6">3.1.-.-</ecNumber>
    </recommendedName>
    <alternativeName>
        <fullName evidence="6">Toxin VapC</fullName>
    </alternativeName>
</protein>
<dbReference type="EC" id="3.1.-.-" evidence="6"/>
<evidence type="ECO:0000256" key="4">
    <source>
        <dbReference type="ARBA" id="ARBA00022801"/>
    </source>
</evidence>
<evidence type="ECO:0000313" key="8">
    <source>
        <dbReference type="EMBL" id="MBB6351984.1"/>
    </source>
</evidence>
<feature type="binding site" evidence="6">
    <location>
        <position position="98"/>
    </location>
    <ligand>
        <name>Mg(2+)</name>
        <dbReference type="ChEBI" id="CHEBI:18420"/>
    </ligand>
</feature>
<keyword evidence="5 6" id="KW-0460">Magnesium</keyword>
<evidence type="ECO:0000256" key="3">
    <source>
        <dbReference type="ARBA" id="ARBA00022723"/>
    </source>
</evidence>
<keyword evidence="9" id="KW-1185">Reference proteome</keyword>
<dbReference type="Pfam" id="PF01850">
    <property type="entry name" value="PIN"/>
    <property type="match status" value="1"/>
</dbReference>
<evidence type="ECO:0000256" key="5">
    <source>
        <dbReference type="ARBA" id="ARBA00022842"/>
    </source>
</evidence>
<dbReference type="InterPro" id="IPR022907">
    <property type="entry name" value="VapC_family"/>
</dbReference>
<feature type="domain" description="PIN" evidence="7">
    <location>
        <begin position="3"/>
        <end position="122"/>
    </location>
</feature>
<comment type="cofactor">
    <cofactor evidence="6">
        <name>Mg(2+)</name>
        <dbReference type="ChEBI" id="CHEBI:18420"/>
    </cofactor>
</comment>
<dbReference type="SUPFAM" id="SSF88723">
    <property type="entry name" value="PIN domain-like"/>
    <property type="match status" value="1"/>
</dbReference>
<dbReference type="EMBL" id="JACHJB010000004">
    <property type="protein sequence ID" value="MBB6351984.1"/>
    <property type="molecule type" value="Genomic_DNA"/>
</dbReference>
<keyword evidence="4 6" id="KW-0378">Hydrolase</keyword>
<keyword evidence="1 6" id="KW-1277">Toxin-antitoxin system</keyword>
<keyword evidence="6" id="KW-0800">Toxin</keyword>
<keyword evidence="2 6" id="KW-0540">Nuclease</keyword>
<comment type="function">
    <text evidence="6">Toxic component of a toxin-antitoxin (TA) system. An RNase.</text>
</comment>
<dbReference type="GO" id="GO:0004540">
    <property type="term" value="F:RNA nuclease activity"/>
    <property type="evidence" value="ECO:0007669"/>
    <property type="project" value="InterPro"/>
</dbReference>
<dbReference type="GO" id="GO:0016787">
    <property type="term" value="F:hydrolase activity"/>
    <property type="evidence" value="ECO:0007669"/>
    <property type="project" value="UniProtKB-KW"/>
</dbReference>